<keyword evidence="3" id="KW-1185">Reference proteome</keyword>
<dbReference type="GeneID" id="39576433"/>
<evidence type="ECO:0000259" key="1">
    <source>
        <dbReference type="Pfam" id="PF22917"/>
    </source>
</evidence>
<dbReference type="Gene3D" id="3.40.50.720">
    <property type="entry name" value="NAD(P)-binding Rossmann-like Domain"/>
    <property type="match status" value="1"/>
</dbReference>
<accession>A0A3N2PYM8</accession>
<feature type="domain" description="PRISE-like Rossmann-fold" evidence="1">
    <location>
        <begin position="51"/>
        <end position="272"/>
    </location>
</feature>
<sequence>MSSAIVVGATGILGREIVLQLGKSPDKWPTIYALSRSKKGDFPPTVRQTSIDLTGSTTEMAQNLQGVTAEYVFFAAYLQKDTEQANWDVNGDMLQNFLNALETTGAASSLKRIVLVTGCKQYGVHLGPVKNPMLETDPWLRGGGDRTSFPPNFYYRQQDIVRDFCETKEVGWTVTYANDVVGFARGNFMNLATSVGIYAAVEKELGHDLVFPGSERFYSGFDSLTDAGLHARFCEWAALEPRAAGEAFNVVNGDVESWQNLWPRVAERFGMMVKPDQFVAGYGGESSSSQLADVAPLSVFAEKAGLEGRVVPGRLEQRVDLVKWSQREDVRKAWDSLTTREGLDKKAFEEATWSFLGFVLGRAYDLVVSMSKARALGWTGYKDTWTAISDVFDKLEEAKVLPKTR</sequence>
<dbReference type="RefSeq" id="XP_028467413.1">
    <property type="nucleotide sequence ID" value="XM_028607955.1"/>
</dbReference>
<dbReference type="SUPFAM" id="SSF51735">
    <property type="entry name" value="NAD(P)-binding Rossmann-fold domains"/>
    <property type="match status" value="1"/>
</dbReference>
<dbReference type="PANTHER" id="PTHR32487">
    <property type="entry name" value="3-OXO-DELTA(4,5)-STEROID 5-BETA-REDUCTASE"/>
    <property type="match status" value="1"/>
</dbReference>
<dbReference type="CDD" id="cd08948">
    <property type="entry name" value="5beta-POR_like_SDR_a"/>
    <property type="match status" value="1"/>
</dbReference>
<dbReference type="InterPro" id="IPR036291">
    <property type="entry name" value="NAD(P)-bd_dom_sf"/>
</dbReference>
<evidence type="ECO:0000313" key="3">
    <source>
        <dbReference type="Proteomes" id="UP000272025"/>
    </source>
</evidence>
<gene>
    <name evidence="2" type="ORF">SODALDRAFT_274784</name>
</gene>
<dbReference type="STRING" id="1314773.A0A3N2PYM8"/>
<dbReference type="PANTHER" id="PTHR32487:SF0">
    <property type="entry name" value="3-OXO-DELTA(4,5)-STEROID 5-BETA-REDUCTASE"/>
    <property type="match status" value="1"/>
</dbReference>
<organism evidence="2 3">
    <name type="scientific">Sodiomyces alkalinus (strain CBS 110278 / VKM F-3762 / F11)</name>
    <name type="common">Alkaliphilic filamentous fungus</name>
    <dbReference type="NCBI Taxonomy" id="1314773"/>
    <lineage>
        <taxon>Eukaryota</taxon>
        <taxon>Fungi</taxon>
        <taxon>Dikarya</taxon>
        <taxon>Ascomycota</taxon>
        <taxon>Pezizomycotina</taxon>
        <taxon>Sordariomycetes</taxon>
        <taxon>Hypocreomycetidae</taxon>
        <taxon>Glomerellales</taxon>
        <taxon>Plectosphaerellaceae</taxon>
        <taxon>Sodiomyces</taxon>
    </lineage>
</organism>
<reference evidence="2 3" key="1">
    <citation type="journal article" date="2018" name="Mol. Ecol.">
        <title>The obligate alkalophilic soda-lake fungus Sodiomyces alkalinus has shifted to a protein diet.</title>
        <authorList>
            <person name="Grum-Grzhimaylo A.A."/>
            <person name="Falkoski D.L."/>
            <person name="van den Heuvel J."/>
            <person name="Valero-Jimenez C.A."/>
            <person name="Min B."/>
            <person name="Choi I.G."/>
            <person name="Lipzen A."/>
            <person name="Daum C.G."/>
            <person name="Aanen D.K."/>
            <person name="Tsang A."/>
            <person name="Henrissat B."/>
            <person name="Bilanenko E.N."/>
            <person name="de Vries R.P."/>
            <person name="van Kan J.A.L."/>
            <person name="Grigoriev I.V."/>
            <person name="Debets A.J.M."/>
        </authorList>
    </citation>
    <scope>NUCLEOTIDE SEQUENCE [LARGE SCALE GENOMIC DNA]</scope>
    <source>
        <strain evidence="2 3">F11</strain>
    </source>
</reference>
<dbReference type="OrthoDB" id="1731983at2759"/>
<dbReference type="AlphaFoldDB" id="A0A3N2PYM8"/>
<evidence type="ECO:0000313" key="2">
    <source>
        <dbReference type="EMBL" id="ROT39607.1"/>
    </source>
</evidence>
<dbReference type="Pfam" id="PF22917">
    <property type="entry name" value="PRISE"/>
    <property type="match status" value="1"/>
</dbReference>
<protein>
    <recommendedName>
        <fullName evidence="1">PRISE-like Rossmann-fold domain-containing protein</fullName>
    </recommendedName>
</protein>
<dbReference type="InterPro" id="IPR055222">
    <property type="entry name" value="PRISE-like_Rossmann-fold"/>
</dbReference>
<dbReference type="EMBL" id="ML119053">
    <property type="protein sequence ID" value="ROT39607.1"/>
    <property type="molecule type" value="Genomic_DNA"/>
</dbReference>
<dbReference type="Proteomes" id="UP000272025">
    <property type="component" value="Unassembled WGS sequence"/>
</dbReference>
<name>A0A3N2PYM8_SODAK</name>
<proteinExistence type="predicted"/>